<sequence>MCHPESSVFGDAYIILCYRHFQLFDILNRFQCVPDDRDSCNSRRVITEEMMSFQGRIKNKPFPEKMSREAAEQTWSELSSSIQDIQRKNHTSTLSFEALYRHAYLLVLHKHDELLCKGYEKLVKSHLEEQTVATMMQAISVNFLETLGHVWIEFKTSELLIRDILMYYDRSPAVAKGNAMPIYHRALVVFRSEIVDRPPFNQHLRASLLNLVCLVRRNEVVDWMSLKTACEMLMELSLESRAYYEEQFENDFLRETSDFYEQLGQKLIAENSASAYICKVKESFVEEMERADRYLDKETQKKIQKVMDNELVSKHMMMVLTMDTGLVFLMDDHRVNELRSLYDLLKRVDNGLETMSTLMGENLRKRGMEVMQNAFLSGVTSLKATELIQSLLDLKCQFDTYVVEAFSNDIKFRKQVQSDFEHFLNSSSKSPEFMSLYIDEKLKKAIKSKNEGEMEIVLEKLMDLFKSLREKDIFERYYKQHLAKRLLSNRGSDDAEKAMISRLKTECGYLYTSKLEGMFRDMDVSDAFMDEYKAQSQEDVLSMRILTSVFWPMNSHVEPCIIPDSLRSSFIRFRQFYINKHQGRKIDLNFALGSADVAATFYGSEGGQSSVKEEQKILNVSTYQMILLLCFNDSPAITYERLHKMTGIPEKELKRCLQSLAMGKLTQRILTRKGNGVEISPSDEFSVNDGFSSKLKRVKVQMVSGRVETESEVVQTRGKVDEDRKHEMDAAIVRVMKARKHLSHNDLFLQVSDQLKLRFLPDPLLMKKGPQMSREMAHSKRRSFKVHCSEEHSPIPDGQFELMEAHRPWLNPTKSTVPKTRKMGA</sequence>
<dbReference type="InterPro" id="IPR036388">
    <property type="entry name" value="WH-like_DNA-bd_sf"/>
</dbReference>
<evidence type="ECO:0000313" key="9">
    <source>
        <dbReference type="WBParaSite" id="jg18824"/>
    </source>
</evidence>
<keyword evidence="4" id="KW-0832">Ubl conjugation</keyword>
<name>A0A915DDU8_9BILA</name>
<evidence type="ECO:0000256" key="3">
    <source>
        <dbReference type="ARBA" id="ARBA00022786"/>
    </source>
</evidence>
<dbReference type="Pfam" id="PF26557">
    <property type="entry name" value="Cullin_AB"/>
    <property type="match status" value="1"/>
</dbReference>
<protein>
    <submittedName>
        <fullName evidence="9">Cullin family profile domain-containing protein</fullName>
    </submittedName>
</protein>
<dbReference type="AlphaFoldDB" id="A0A915DDU8"/>
<dbReference type="Gene3D" id="1.10.10.10">
    <property type="entry name" value="Winged helix-like DNA-binding domain superfamily/Winged helix DNA-binding domain"/>
    <property type="match status" value="1"/>
</dbReference>
<dbReference type="GO" id="GO:0031625">
    <property type="term" value="F:ubiquitin protein ligase binding"/>
    <property type="evidence" value="ECO:0007669"/>
    <property type="project" value="InterPro"/>
</dbReference>
<evidence type="ECO:0000313" key="8">
    <source>
        <dbReference type="Proteomes" id="UP000887574"/>
    </source>
</evidence>
<comment type="similarity">
    <text evidence="1 5 6">Belongs to the cullin family.</text>
</comment>
<evidence type="ECO:0000259" key="7">
    <source>
        <dbReference type="PROSITE" id="PS50069"/>
    </source>
</evidence>
<evidence type="ECO:0000256" key="2">
    <source>
        <dbReference type="ARBA" id="ARBA00022499"/>
    </source>
</evidence>
<dbReference type="InterPro" id="IPR019559">
    <property type="entry name" value="Cullin_neddylation_domain"/>
</dbReference>
<dbReference type="PANTHER" id="PTHR11932">
    <property type="entry name" value="CULLIN"/>
    <property type="match status" value="1"/>
</dbReference>
<dbReference type="Gene3D" id="1.20.1310.10">
    <property type="entry name" value="Cullin Repeats"/>
    <property type="match status" value="4"/>
</dbReference>
<evidence type="ECO:0000256" key="5">
    <source>
        <dbReference type="PROSITE-ProRule" id="PRU00330"/>
    </source>
</evidence>
<reference evidence="9" key="1">
    <citation type="submission" date="2022-11" db="UniProtKB">
        <authorList>
            <consortium name="WormBaseParasite"/>
        </authorList>
    </citation>
    <scope>IDENTIFICATION</scope>
</reference>
<dbReference type="InterPro" id="IPR001373">
    <property type="entry name" value="Cullin_N"/>
</dbReference>
<feature type="domain" description="Cullin family profile" evidence="7">
    <location>
        <begin position="429"/>
        <end position="661"/>
    </location>
</feature>
<dbReference type="SUPFAM" id="SSF74788">
    <property type="entry name" value="Cullin repeat-like"/>
    <property type="match status" value="1"/>
</dbReference>
<dbReference type="SMART" id="SM00182">
    <property type="entry name" value="CULLIN"/>
    <property type="match status" value="1"/>
</dbReference>
<accession>A0A915DDU8</accession>
<dbReference type="InterPro" id="IPR036317">
    <property type="entry name" value="Cullin_homology_sf"/>
</dbReference>
<dbReference type="Proteomes" id="UP000887574">
    <property type="component" value="Unplaced"/>
</dbReference>
<dbReference type="InterPro" id="IPR016159">
    <property type="entry name" value="Cullin_repeat-like_dom_sf"/>
</dbReference>
<evidence type="ECO:0000256" key="1">
    <source>
        <dbReference type="ARBA" id="ARBA00006019"/>
    </source>
</evidence>
<dbReference type="SMART" id="SM00884">
    <property type="entry name" value="Cullin_Nedd8"/>
    <property type="match status" value="1"/>
</dbReference>
<dbReference type="InterPro" id="IPR059120">
    <property type="entry name" value="Cullin-like_AB"/>
</dbReference>
<dbReference type="Pfam" id="PF10557">
    <property type="entry name" value="Cullin_Nedd8"/>
    <property type="match status" value="1"/>
</dbReference>
<dbReference type="InterPro" id="IPR036390">
    <property type="entry name" value="WH_DNA-bd_sf"/>
</dbReference>
<organism evidence="8 9">
    <name type="scientific">Ditylenchus dipsaci</name>
    <dbReference type="NCBI Taxonomy" id="166011"/>
    <lineage>
        <taxon>Eukaryota</taxon>
        <taxon>Metazoa</taxon>
        <taxon>Ecdysozoa</taxon>
        <taxon>Nematoda</taxon>
        <taxon>Chromadorea</taxon>
        <taxon>Rhabditida</taxon>
        <taxon>Tylenchina</taxon>
        <taxon>Tylenchomorpha</taxon>
        <taxon>Sphaerularioidea</taxon>
        <taxon>Anguinidae</taxon>
        <taxon>Anguininae</taxon>
        <taxon>Ditylenchus</taxon>
    </lineage>
</organism>
<dbReference type="Gene3D" id="3.30.230.130">
    <property type="entry name" value="Cullin, Chain C, Domain 2"/>
    <property type="match status" value="1"/>
</dbReference>
<dbReference type="Pfam" id="PF00888">
    <property type="entry name" value="Cullin"/>
    <property type="match status" value="1"/>
</dbReference>
<keyword evidence="2" id="KW-1017">Isopeptide bond</keyword>
<dbReference type="FunFam" id="1.20.1310.10:FF:000002">
    <property type="entry name" value="cullin-3 isoform X1"/>
    <property type="match status" value="1"/>
</dbReference>
<keyword evidence="8" id="KW-1185">Reference proteome</keyword>
<evidence type="ECO:0000256" key="4">
    <source>
        <dbReference type="ARBA" id="ARBA00022843"/>
    </source>
</evidence>
<dbReference type="WBParaSite" id="jg18824">
    <property type="protein sequence ID" value="jg18824"/>
    <property type="gene ID" value="jg18824"/>
</dbReference>
<dbReference type="FunFam" id="1.20.1310.10:FF:000001">
    <property type="entry name" value="Cullin 3"/>
    <property type="match status" value="1"/>
</dbReference>
<dbReference type="GO" id="GO:0006511">
    <property type="term" value="P:ubiquitin-dependent protein catabolic process"/>
    <property type="evidence" value="ECO:0007669"/>
    <property type="project" value="InterPro"/>
</dbReference>
<proteinExistence type="inferred from homology"/>
<dbReference type="PROSITE" id="PS50069">
    <property type="entry name" value="CULLIN_2"/>
    <property type="match status" value="1"/>
</dbReference>
<dbReference type="InterPro" id="IPR016158">
    <property type="entry name" value="Cullin_homology"/>
</dbReference>
<keyword evidence="3" id="KW-0833">Ubl conjugation pathway</keyword>
<evidence type="ECO:0000256" key="6">
    <source>
        <dbReference type="RuleBase" id="RU003829"/>
    </source>
</evidence>
<dbReference type="InterPro" id="IPR045093">
    <property type="entry name" value="Cullin"/>
</dbReference>
<dbReference type="SUPFAM" id="SSF46785">
    <property type="entry name" value="Winged helix' DNA-binding domain"/>
    <property type="match status" value="1"/>
</dbReference>
<dbReference type="SUPFAM" id="SSF75632">
    <property type="entry name" value="Cullin homology domain"/>
    <property type="match status" value="1"/>
</dbReference>